<dbReference type="SUPFAM" id="SSF89550">
    <property type="entry name" value="PHP domain-like"/>
    <property type="match status" value="1"/>
</dbReference>
<dbReference type="SMART" id="SM00481">
    <property type="entry name" value="POLIIIAc"/>
    <property type="match status" value="1"/>
</dbReference>
<feature type="domain" description="Polymerase/histidinol phosphatase N-terminal" evidence="1">
    <location>
        <begin position="4"/>
        <end position="70"/>
    </location>
</feature>
<dbReference type="InterPro" id="IPR052018">
    <property type="entry name" value="PHP_domain"/>
</dbReference>
<dbReference type="OrthoDB" id="50465at2157"/>
<gene>
    <name evidence="2" type="ORF">HZS55_12300</name>
</gene>
<dbReference type="Pfam" id="PF13263">
    <property type="entry name" value="PHP_C"/>
    <property type="match status" value="1"/>
</dbReference>
<organism evidence="2 3">
    <name type="scientific">Halosimplex rubrum</name>
    <dbReference type="NCBI Taxonomy" id="869889"/>
    <lineage>
        <taxon>Archaea</taxon>
        <taxon>Methanobacteriati</taxon>
        <taxon>Methanobacteriota</taxon>
        <taxon>Stenosarchaea group</taxon>
        <taxon>Halobacteria</taxon>
        <taxon>Halobacteriales</taxon>
        <taxon>Haloarculaceae</taxon>
        <taxon>Halosimplex</taxon>
    </lineage>
</organism>
<dbReference type="InterPro" id="IPR003141">
    <property type="entry name" value="Pol/His_phosphatase_N"/>
</dbReference>
<evidence type="ECO:0000259" key="1">
    <source>
        <dbReference type="SMART" id="SM00481"/>
    </source>
</evidence>
<dbReference type="Gene3D" id="3.20.20.140">
    <property type="entry name" value="Metal-dependent hydrolases"/>
    <property type="match status" value="1"/>
</dbReference>
<keyword evidence="3" id="KW-1185">Reference proteome</keyword>
<dbReference type="CDD" id="cd07432">
    <property type="entry name" value="PHP_HisPPase"/>
    <property type="match status" value="1"/>
</dbReference>
<dbReference type="GO" id="GO:0004534">
    <property type="term" value="F:5'-3' RNA exonuclease activity"/>
    <property type="evidence" value="ECO:0007669"/>
    <property type="project" value="TreeGrafter"/>
</dbReference>
<dbReference type="GeneID" id="56078657"/>
<dbReference type="GO" id="GO:0035312">
    <property type="term" value="F:5'-3' DNA exonuclease activity"/>
    <property type="evidence" value="ECO:0007669"/>
    <property type="project" value="TreeGrafter"/>
</dbReference>
<dbReference type="KEGG" id="hrr:HZS55_12300"/>
<dbReference type="InterPro" id="IPR004013">
    <property type="entry name" value="PHP_dom"/>
</dbReference>
<reference evidence="2 3" key="1">
    <citation type="submission" date="2020-07" db="EMBL/GenBank/DDBJ databases">
        <title>Halosimplex pelagicum sp. nov. and Halosimplex rubrum sp. nov., isolated from salted brown alga Laminaria, and emended description of the genus Halosimplex.</title>
        <authorList>
            <person name="Cui H."/>
        </authorList>
    </citation>
    <scope>NUCLEOTIDE SEQUENCE [LARGE SCALE GENOMIC DNA]</scope>
    <source>
        <strain evidence="2 3">R27</strain>
    </source>
</reference>
<evidence type="ECO:0000313" key="2">
    <source>
        <dbReference type="EMBL" id="QLH78031.1"/>
    </source>
</evidence>
<dbReference type="EMBL" id="CP058910">
    <property type="protein sequence ID" value="QLH78031.1"/>
    <property type="molecule type" value="Genomic_DNA"/>
</dbReference>
<dbReference type="AlphaFoldDB" id="A0A7D5SYN7"/>
<dbReference type="PANTHER" id="PTHR42924:SF3">
    <property type="entry name" value="POLYMERASE_HISTIDINOL PHOSPHATASE N-TERMINAL DOMAIN-CONTAINING PROTEIN"/>
    <property type="match status" value="1"/>
</dbReference>
<accession>A0A7D5SYN7</accession>
<dbReference type="InterPro" id="IPR016195">
    <property type="entry name" value="Pol/histidinol_Pase-like"/>
</dbReference>
<dbReference type="Proteomes" id="UP000509667">
    <property type="component" value="Chromosome"/>
</dbReference>
<protein>
    <submittedName>
        <fullName evidence="2">PHP domain-containing protein</fullName>
    </submittedName>
</protein>
<dbReference type="Pfam" id="PF02811">
    <property type="entry name" value="PHP"/>
    <property type="match status" value="1"/>
</dbReference>
<dbReference type="PANTHER" id="PTHR42924">
    <property type="entry name" value="EXONUCLEASE"/>
    <property type="match status" value="1"/>
</dbReference>
<proteinExistence type="predicted"/>
<evidence type="ECO:0000313" key="3">
    <source>
        <dbReference type="Proteomes" id="UP000509667"/>
    </source>
</evidence>
<dbReference type="RefSeq" id="WP_179907953.1">
    <property type="nucleotide sequence ID" value="NZ_CP058910.1"/>
</dbReference>
<dbReference type="NCBIfam" id="NF038032">
    <property type="entry name" value="CehA_McbA_metalo"/>
    <property type="match status" value="1"/>
</dbReference>
<sequence length="228" mass="24623">MLSVELHAHSAASYDGRDSVDMLLERAAAVGLDALAVTDHDEVSANDTLVERAPEYGLVGIPGIEISSAAGHVLGLNVREAVEPGLPFSETLDRVRDQGGIAVVPHPFQEMRSGVLANIGKSELRDADAVEVYNSRLVTGYSNRQARRFAERYDLPITAGSDAHVSDMVGRAVTLVDAEEPTAESICEAVVDGRTTLKTRRTPWLVSARQAYGNTRRRIRLALDGLFS</sequence>
<name>A0A7D5SYN7_9EURY</name>